<feature type="signal peptide" evidence="3">
    <location>
        <begin position="1"/>
        <end position="17"/>
    </location>
</feature>
<organism evidence="4 5">
    <name type="scientific">Parelaphostrongylus tenuis</name>
    <name type="common">Meningeal worm</name>
    <dbReference type="NCBI Taxonomy" id="148309"/>
    <lineage>
        <taxon>Eukaryota</taxon>
        <taxon>Metazoa</taxon>
        <taxon>Ecdysozoa</taxon>
        <taxon>Nematoda</taxon>
        <taxon>Chromadorea</taxon>
        <taxon>Rhabditida</taxon>
        <taxon>Rhabditina</taxon>
        <taxon>Rhabditomorpha</taxon>
        <taxon>Strongyloidea</taxon>
        <taxon>Metastrongylidae</taxon>
        <taxon>Parelaphostrongylus</taxon>
    </lineage>
</organism>
<evidence type="ECO:0000256" key="2">
    <source>
        <dbReference type="SAM" id="Phobius"/>
    </source>
</evidence>
<evidence type="ECO:0000313" key="5">
    <source>
        <dbReference type="Proteomes" id="UP001196413"/>
    </source>
</evidence>
<gene>
    <name evidence="4" type="ORF">KIN20_003854</name>
</gene>
<comment type="caution">
    <text evidence="4">The sequence shown here is derived from an EMBL/GenBank/DDBJ whole genome shotgun (WGS) entry which is preliminary data.</text>
</comment>
<keyword evidence="2" id="KW-0812">Transmembrane</keyword>
<feature type="compositionally biased region" description="Low complexity" evidence="1">
    <location>
        <begin position="432"/>
        <end position="462"/>
    </location>
</feature>
<keyword evidence="2" id="KW-1133">Transmembrane helix</keyword>
<keyword evidence="2" id="KW-0472">Membrane</keyword>
<feature type="transmembrane region" description="Helical" evidence="2">
    <location>
        <begin position="552"/>
        <end position="571"/>
    </location>
</feature>
<evidence type="ECO:0000256" key="1">
    <source>
        <dbReference type="SAM" id="MobiDB-lite"/>
    </source>
</evidence>
<dbReference type="AlphaFoldDB" id="A0AAD5MGC8"/>
<evidence type="ECO:0000313" key="4">
    <source>
        <dbReference type="EMBL" id="KAJ1348532.1"/>
    </source>
</evidence>
<dbReference type="Proteomes" id="UP001196413">
    <property type="component" value="Unassembled WGS sequence"/>
</dbReference>
<keyword evidence="5" id="KW-1185">Reference proteome</keyword>
<accession>A0AAD5MGC8</accession>
<protein>
    <submittedName>
        <fullName evidence="4">Uncharacterized protein</fullName>
    </submittedName>
</protein>
<evidence type="ECO:0000256" key="3">
    <source>
        <dbReference type="SAM" id="SignalP"/>
    </source>
</evidence>
<proteinExistence type="predicted"/>
<keyword evidence="3" id="KW-0732">Signal</keyword>
<dbReference type="EMBL" id="JAHQIW010000517">
    <property type="protein sequence ID" value="KAJ1348532.1"/>
    <property type="molecule type" value="Genomic_DNA"/>
</dbReference>
<sequence>MSPEVLIFVTVLGTASSLSCQCSSEAGGIPCYNGWCNVQDFGGKVGACALVRIGVRQHFACVRVKPTSKDSCRVTRRRNGEQQVQCWCRENYCNTDLADRVDEDHDDHENMVDLAEKLQTTTIATDTMNDDFVIERNYDLKDQEYLNEYQNEEALGNDNEDHPPTLPPTRIMARTTQPNRILTTTIPPWRREYPVDRNQIQSNWLISSPLSPLPTQPDPQRVLPQSAAEQRKRIMEQQDHLRRIELERKTQPIIPSTSTTRATTTTITTISTTSTPPFVYPKESVLADERSPFRHEDSAMVYDRRLYDEQEARRRHEELFRREQQIIVERARAQAEARSRLFKQNVTKPRAWLQVGLVDAQPTDSRRAPPILTLRNYRPFDLNSIRSDIGDRSTTTVETVSRPLTTLSESESQHEIQNSMVMTYNDSKGEAANETNTTSSTTTARATTTLTSTTTKATPSPTSSFAIMEKTTLKSTASVMLSATTATMKSITQTDLQLSTTTTTASTSPTYATTTIMLVDYSNFERVLIPTRDMTKVFRQKVPKNMLHESSIASNSTVFVTVIIIVFVSFLS</sequence>
<name>A0AAD5MGC8_PARTN</name>
<feature type="region of interest" description="Disordered" evidence="1">
    <location>
        <begin position="429"/>
        <end position="462"/>
    </location>
</feature>
<feature type="chain" id="PRO_5041949209" evidence="3">
    <location>
        <begin position="18"/>
        <end position="572"/>
    </location>
</feature>
<reference evidence="4" key="1">
    <citation type="submission" date="2021-06" db="EMBL/GenBank/DDBJ databases">
        <title>Parelaphostrongylus tenuis whole genome reference sequence.</title>
        <authorList>
            <person name="Garwood T.J."/>
            <person name="Larsen P.A."/>
            <person name="Fountain-Jones N.M."/>
            <person name="Garbe J.R."/>
            <person name="Macchietto M.G."/>
            <person name="Kania S.A."/>
            <person name="Gerhold R.W."/>
            <person name="Richards J.E."/>
            <person name="Wolf T.M."/>
        </authorList>
    </citation>
    <scope>NUCLEOTIDE SEQUENCE</scope>
    <source>
        <strain evidence="4">MNPRO001-30</strain>
        <tissue evidence="4">Meninges</tissue>
    </source>
</reference>